<dbReference type="Pfam" id="PF02374">
    <property type="entry name" value="ArsA_ATPase"/>
    <property type="match status" value="1"/>
</dbReference>
<dbReference type="Proteomes" id="UP000285961">
    <property type="component" value="Unassembled WGS sequence"/>
</dbReference>
<dbReference type="Gene3D" id="3.40.50.300">
    <property type="entry name" value="P-loop containing nucleotide triphosphate hydrolases"/>
    <property type="match status" value="1"/>
</dbReference>
<proteinExistence type="predicted"/>
<accession>A0A419F1T6</accession>
<name>A0A419F1T6_9BACT</name>
<feature type="domain" description="ArsA/GET3 Anion-transporting ATPase-like" evidence="3">
    <location>
        <begin position="4"/>
        <end position="223"/>
    </location>
</feature>
<dbReference type="EC" id="7.3.2.7" evidence="2"/>
<organism evidence="4 5">
    <name type="scientific">Candidatus Abyssobacteria bacterium SURF_17</name>
    <dbReference type="NCBI Taxonomy" id="2093361"/>
    <lineage>
        <taxon>Bacteria</taxon>
        <taxon>Pseudomonadati</taxon>
        <taxon>Candidatus Hydrogenedentota</taxon>
        <taxon>Candidatus Abyssobacteria</taxon>
    </lineage>
</organism>
<dbReference type="GO" id="GO:0016887">
    <property type="term" value="F:ATP hydrolysis activity"/>
    <property type="evidence" value="ECO:0007669"/>
    <property type="project" value="InterPro"/>
</dbReference>
<evidence type="ECO:0000259" key="3">
    <source>
        <dbReference type="Pfam" id="PF02374"/>
    </source>
</evidence>
<dbReference type="PANTHER" id="PTHR10803:SF26">
    <property type="entry name" value="ANION TRANSPORTER ATPASE-RELATED"/>
    <property type="match status" value="1"/>
</dbReference>
<sequence>PPQKFADAGLRVKGELHAMMLDTKRTFDELVIKHSLNDEMRQKILGNVLYQNLSNAFAGSQEYMAMEKLYEIYSRGKYDLIVLDTPPTKHALDFLEAPKRMTDFLDGSVLKWFLKPYFSAGKVGIRMFQRSTAVILGTLEKVTGVTALKVASDFFIAFEGMYDGFKERAKAVYEMLLDQATAFVLVTSPEDITIEEAMFFYDKLIEYDMPFCGLIVNKVYPDLASAAEVAGILDNEGSEDFARKIGSSLGRTADEKRAMEAVAARMVKNLQDFQMLAEIDAQNIRRLREHLDEEAPMRTVPFFETDIYDIGGLTQVNKYVFGDEEGRSARR</sequence>
<dbReference type="InterPro" id="IPR025723">
    <property type="entry name" value="ArsA/GET3_ATPase-like"/>
</dbReference>
<evidence type="ECO:0000313" key="4">
    <source>
        <dbReference type="EMBL" id="RJP72137.1"/>
    </source>
</evidence>
<evidence type="ECO:0000313" key="5">
    <source>
        <dbReference type="Proteomes" id="UP000285961"/>
    </source>
</evidence>
<dbReference type="AlphaFoldDB" id="A0A419F1T6"/>
<dbReference type="GO" id="GO:0005524">
    <property type="term" value="F:ATP binding"/>
    <property type="evidence" value="ECO:0007669"/>
    <property type="project" value="InterPro"/>
</dbReference>
<dbReference type="PANTHER" id="PTHR10803">
    <property type="entry name" value="ARSENICAL PUMP-DRIVING ATPASE ARSENITE-TRANSLOCATING ATPASE"/>
    <property type="match status" value="1"/>
</dbReference>
<comment type="catalytic activity">
    <reaction evidence="1">
        <text>arsenite(in) + ATP + H2O = arsenite(out) + ADP + phosphate + H(+)</text>
        <dbReference type="Rhea" id="RHEA:11348"/>
        <dbReference type="ChEBI" id="CHEBI:15377"/>
        <dbReference type="ChEBI" id="CHEBI:15378"/>
        <dbReference type="ChEBI" id="CHEBI:29242"/>
        <dbReference type="ChEBI" id="CHEBI:30616"/>
        <dbReference type="ChEBI" id="CHEBI:43474"/>
        <dbReference type="ChEBI" id="CHEBI:456216"/>
        <dbReference type="EC" id="7.3.2.7"/>
    </reaction>
</comment>
<dbReference type="GO" id="GO:0015446">
    <property type="term" value="F:ATPase-coupled arsenite transmembrane transporter activity"/>
    <property type="evidence" value="ECO:0007669"/>
    <property type="project" value="UniProtKB-EC"/>
</dbReference>
<reference evidence="4 5" key="1">
    <citation type="journal article" date="2017" name="ISME J.">
        <title>Energy and carbon metabolisms in a deep terrestrial subsurface fluid microbial community.</title>
        <authorList>
            <person name="Momper L."/>
            <person name="Jungbluth S.P."/>
            <person name="Lee M.D."/>
            <person name="Amend J.P."/>
        </authorList>
    </citation>
    <scope>NUCLEOTIDE SEQUENCE [LARGE SCALE GENOMIC DNA]</scope>
    <source>
        <strain evidence="4">SURF_17</strain>
    </source>
</reference>
<comment type="caution">
    <text evidence="4">The sequence shown here is derived from an EMBL/GenBank/DDBJ whole genome shotgun (WGS) entry which is preliminary data.</text>
</comment>
<dbReference type="EMBL" id="QZKI01000049">
    <property type="protein sequence ID" value="RJP72137.1"/>
    <property type="molecule type" value="Genomic_DNA"/>
</dbReference>
<protein>
    <recommendedName>
        <fullName evidence="2">arsenite-transporting ATPase</fullName>
        <ecNumber evidence="2">7.3.2.7</ecNumber>
    </recommendedName>
</protein>
<dbReference type="SUPFAM" id="SSF52540">
    <property type="entry name" value="P-loop containing nucleoside triphosphate hydrolases"/>
    <property type="match status" value="1"/>
</dbReference>
<dbReference type="InterPro" id="IPR027417">
    <property type="entry name" value="P-loop_NTPase"/>
</dbReference>
<gene>
    <name evidence="4" type="ORF">C4532_06520</name>
</gene>
<dbReference type="InterPro" id="IPR016300">
    <property type="entry name" value="ATPase_ArsA/GET3"/>
</dbReference>
<evidence type="ECO:0000256" key="2">
    <source>
        <dbReference type="ARBA" id="ARBA00066752"/>
    </source>
</evidence>
<feature type="non-terminal residue" evidence="4">
    <location>
        <position position="1"/>
    </location>
</feature>
<evidence type="ECO:0000256" key="1">
    <source>
        <dbReference type="ARBA" id="ARBA00052296"/>
    </source>
</evidence>